<dbReference type="GO" id="GO:0004803">
    <property type="term" value="F:transposase activity"/>
    <property type="evidence" value="ECO:0007669"/>
    <property type="project" value="InterPro"/>
</dbReference>
<evidence type="ECO:0000313" key="3">
    <source>
        <dbReference type="Proteomes" id="UP000198729"/>
    </source>
</evidence>
<dbReference type="Pfam" id="PF01797">
    <property type="entry name" value="Y1_Tnp"/>
    <property type="match status" value="1"/>
</dbReference>
<dbReference type="SUPFAM" id="SSF143422">
    <property type="entry name" value="Transposase IS200-like"/>
    <property type="match status" value="1"/>
</dbReference>
<dbReference type="InterPro" id="IPR002686">
    <property type="entry name" value="Transposase_17"/>
</dbReference>
<dbReference type="GO" id="GO:0003677">
    <property type="term" value="F:DNA binding"/>
    <property type="evidence" value="ECO:0007669"/>
    <property type="project" value="InterPro"/>
</dbReference>
<organism evidence="2 3">
    <name type="scientific">Nitrosomonas mobilis</name>
    <dbReference type="NCBI Taxonomy" id="51642"/>
    <lineage>
        <taxon>Bacteria</taxon>
        <taxon>Pseudomonadati</taxon>
        <taxon>Pseudomonadota</taxon>
        <taxon>Betaproteobacteria</taxon>
        <taxon>Nitrosomonadales</taxon>
        <taxon>Nitrosomonadaceae</taxon>
        <taxon>Nitrosomonas</taxon>
    </lineage>
</organism>
<dbReference type="AlphaFoldDB" id="A0A1G5SDW4"/>
<dbReference type="NCBIfam" id="NF033573">
    <property type="entry name" value="transpos_IS200"/>
    <property type="match status" value="1"/>
</dbReference>
<proteinExistence type="predicted"/>
<dbReference type="Proteomes" id="UP000198729">
    <property type="component" value="Unassembled WGS sequence"/>
</dbReference>
<protein>
    <submittedName>
        <fullName evidence="2">Transposase</fullName>
    </submittedName>
</protein>
<dbReference type="SMART" id="SM01321">
    <property type="entry name" value="Y1_Tnp"/>
    <property type="match status" value="1"/>
</dbReference>
<reference evidence="2 3" key="1">
    <citation type="submission" date="2016-10" db="EMBL/GenBank/DDBJ databases">
        <authorList>
            <person name="de Groot N.N."/>
        </authorList>
    </citation>
    <scope>NUCLEOTIDE SEQUENCE [LARGE SCALE GENOMIC DNA]</scope>
    <source>
        <strain evidence="2">1</strain>
    </source>
</reference>
<gene>
    <name evidence="2" type="ORF">NSMM_230030</name>
</gene>
<sequence>MVTKYQFKILKGGMAERVRELARQTCEAFEIRIVQGIVSKDYVHIPVSCPPEMAPSKIMRRTKGLTSNYLVEGFPHLKKKYWRKHFWTQRYFCVTVGQMTEDMIKQYLKHHFAPNPNDSFKMAPE</sequence>
<evidence type="ECO:0000313" key="2">
    <source>
        <dbReference type="EMBL" id="SCZ84609.1"/>
    </source>
</evidence>
<dbReference type="EMBL" id="FMWO01000029">
    <property type="protein sequence ID" value="SCZ84609.1"/>
    <property type="molecule type" value="Genomic_DNA"/>
</dbReference>
<dbReference type="GO" id="GO:0006313">
    <property type="term" value="P:DNA transposition"/>
    <property type="evidence" value="ECO:0007669"/>
    <property type="project" value="InterPro"/>
</dbReference>
<dbReference type="InterPro" id="IPR036515">
    <property type="entry name" value="Transposase_17_sf"/>
</dbReference>
<accession>A0A1G5SDW4</accession>
<feature type="domain" description="Transposase IS200-like" evidence="1">
    <location>
        <begin position="1"/>
        <end position="111"/>
    </location>
</feature>
<dbReference type="PANTHER" id="PTHR33360:SF2">
    <property type="entry name" value="TRANSPOSASE FOR INSERTION SEQUENCE ELEMENT IS200"/>
    <property type="match status" value="1"/>
</dbReference>
<evidence type="ECO:0000259" key="1">
    <source>
        <dbReference type="SMART" id="SM01321"/>
    </source>
</evidence>
<dbReference type="STRING" id="51642.NSMM_230030"/>
<dbReference type="Gene3D" id="3.30.70.1290">
    <property type="entry name" value="Transposase IS200-like"/>
    <property type="match status" value="1"/>
</dbReference>
<name>A0A1G5SDW4_9PROT</name>
<dbReference type="PANTHER" id="PTHR33360">
    <property type="entry name" value="TRANSPOSASE FOR INSERTION SEQUENCE ELEMENT IS200"/>
    <property type="match status" value="1"/>
</dbReference>
<keyword evidence="3" id="KW-1185">Reference proteome</keyword>